<sequence length="187" mass="21933">MPVEFLTDEQAAAYGRFVEEPTRPELERFFFLDDVDRDLIALRRTTAHQLGFAVQMCTVRYVGRFLVDDPLDVPWSVIEYLAAQLGIEDPSVMKRYTERAKTAYEHAWEIRNAYGYHPFEDHEWGRKFRAFLHGRALRGRWRCFGCRRDGGSRSWSGCAGRRLGRRARAWPRPWSGWTRSLRSGWAG</sequence>
<evidence type="ECO:0000313" key="2">
    <source>
        <dbReference type="EMBL" id="MBB4940024.1"/>
    </source>
</evidence>
<dbReference type="EMBL" id="JACHJU010000001">
    <property type="protein sequence ID" value="MBB4940024.1"/>
    <property type="molecule type" value="Genomic_DNA"/>
</dbReference>
<comment type="caution">
    <text evidence="2">The sequence shown here is derived from an EMBL/GenBank/DDBJ whole genome shotgun (WGS) entry which is preliminary data.</text>
</comment>
<protein>
    <submittedName>
        <fullName evidence="2">TnpA family transposase</fullName>
    </submittedName>
</protein>
<evidence type="ECO:0000313" key="3">
    <source>
        <dbReference type="Proteomes" id="UP000534286"/>
    </source>
</evidence>
<evidence type="ECO:0000259" key="1">
    <source>
        <dbReference type="Pfam" id="PF13700"/>
    </source>
</evidence>
<dbReference type="InterPro" id="IPR025296">
    <property type="entry name" value="DUF4158"/>
</dbReference>
<dbReference type="Pfam" id="PF13700">
    <property type="entry name" value="DUF4158"/>
    <property type="match status" value="1"/>
</dbReference>
<gene>
    <name evidence="2" type="ORF">FHR32_004329</name>
</gene>
<name>A0A7W7RXG4_9ACTN</name>
<keyword evidence="3" id="KW-1185">Reference proteome</keyword>
<feature type="domain" description="DUF4158" evidence="1">
    <location>
        <begin position="5"/>
        <end position="138"/>
    </location>
</feature>
<proteinExistence type="predicted"/>
<accession>A0A7W7RXG4</accession>
<dbReference type="AlphaFoldDB" id="A0A7W7RXG4"/>
<dbReference type="RefSeq" id="WP_312882546.1">
    <property type="nucleotide sequence ID" value="NZ_BAABEK010000041.1"/>
</dbReference>
<reference evidence="2 3" key="1">
    <citation type="submission" date="2020-08" db="EMBL/GenBank/DDBJ databases">
        <title>Sequencing the genomes of 1000 actinobacteria strains.</title>
        <authorList>
            <person name="Klenk H.-P."/>
        </authorList>
    </citation>
    <scope>NUCLEOTIDE SEQUENCE [LARGE SCALE GENOMIC DNA]</scope>
    <source>
        <strain evidence="2 3">DSM 43023</strain>
    </source>
</reference>
<dbReference type="Proteomes" id="UP000534286">
    <property type="component" value="Unassembled WGS sequence"/>
</dbReference>
<organism evidence="2 3">
    <name type="scientific">Streptosporangium album</name>
    <dbReference type="NCBI Taxonomy" id="47479"/>
    <lineage>
        <taxon>Bacteria</taxon>
        <taxon>Bacillati</taxon>
        <taxon>Actinomycetota</taxon>
        <taxon>Actinomycetes</taxon>
        <taxon>Streptosporangiales</taxon>
        <taxon>Streptosporangiaceae</taxon>
        <taxon>Streptosporangium</taxon>
    </lineage>
</organism>